<dbReference type="InterPro" id="IPR001087">
    <property type="entry name" value="GDSL"/>
</dbReference>
<dbReference type="Gramene" id="Zm00001eb228360_T001">
    <property type="protein sequence ID" value="Zm00001eb228360_P001"/>
    <property type="gene ID" value="Zm00001eb228360"/>
</dbReference>
<dbReference type="EMBL" id="CM000781">
    <property type="protein sequence ID" value="AQK67260.1"/>
    <property type="molecule type" value="Genomic_DNA"/>
</dbReference>
<keyword evidence="4" id="KW-0732">Signal</keyword>
<reference evidence="6" key="3">
    <citation type="submission" date="2019-07" db="EMBL/GenBank/DDBJ databases">
        <authorList>
            <person name="Seetharam A."/>
            <person name="Woodhouse M."/>
            <person name="Cannon E."/>
        </authorList>
    </citation>
    <scope>NUCLEOTIDE SEQUENCE [LARGE SCALE GENOMIC DNA]</scope>
    <source>
        <strain evidence="6">cv. B73</strain>
    </source>
</reference>
<dbReference type="EnsemblPlants" id="Zm00001eb228360_T001">
    <property type="protein sequence ID" value="Zm00001eb228360_P001"/>
    <property type="gene ID" value="Zm00001eb228360"/>
</dbReference>
<evidence type="ECO:0000313" key="7">
    <source>
        <dbReference type="Proteomes" id="UP000007305"/>
    </source>
</evidence>
<keyword evidence="7" id="KW-1185">Reference proteome</keyword>
<keyword evidence="2" id="KW-0378">Hydrolase</keyword>
<dbReference type="CDD" id="cd01837">
    <property type="entry name" value="SGNH_plant_lipase_like"/>
    <property type="match status" value="1"/>
</dbReference>
<evidence type="ECO:0000256" key="1">
    <source>
        <dbReference type="ARBA" id="ARBA00008668"/>
    </source>
</evidence>
<dbReference type="PaxDb" id="4577-GRMZM6G036147_P01"/>
<reference evidence="6" key="4">
    <citation type="submission" date="2021-05" db="UniProtKB">
        <authorList>
            <consortium name="EnsemblPlants"/>
        </authorList>
    </citation>
    <scope>IDENTIFICATION</scope>
    <source>
        <strain evidence="6">cv. B73</strain>
    </source>
</reference>
<evidence type="ECO:0000256" key="4">
    <source>
        <dbReference type="SAM" id="SignalP"/>
    </source>
</evidence>
<organism evidence="5">
    <name type="scientific">Zea mays</name>
    <name type="common">Maize</name>
    <dbReference type="NCBI Taxonomy" id="4577"/>
    <lineage>
        <taxon>Eukaryota</taxon>
        <taxon>Viridiplantae</taxon>
        <taxon>Streptophyta</taxon>
        <taxon>Embryophyta</taxon>
        <taxon>Tracheophyta</taxon>
        <taxon>Spermatophyta</taxon>
        <taxon>Magnoliopsida</taxon>
        <taxon>Liliopsida</taxon>
        <taxon>Poales</taxon>
        <taxon>Poaceae</taxon>
        <taxon>PACMAD clade</taxon>
        <taxon>Panicoideae</taxon>
        <taxon>Andropogonodae</taxon>
        <taxon>Andropogoneae</taxon>
        <taxon>Tripsacinae</taxon>
        <taxon>Zea</taxon>
    </lineage>
</organism>
<reference evidence="5" key="2">
    <citation type="submission" date="2015-12" db="EMBL/GenBank/DDBJ databases">
        <title>Update maize B73 reference genome by single molecule sequencing technologies.</title>
        <authorList>
            <consortium name="Maize Genome Sequencing Project"/>
            <person name="Ware D."/>
        </authorList>
    </citation>
    <scope>NUCLEOTIDE SEQUENCE</scope>
    <source>
        <tissue evidence="5">Seedling</tissue>
    </source>
</reference>
<feature type="signal peptide" evidence="4">
    <location>
        <begin position="1"/>
        <end position="26"/>
    </location>
</feature>
<dbReference type="Gene3D" id="3.40.50.1110">
    <property type="entry name" value="SGNH hydrolase"/>
    <property type="match status" value="1"/>
</dbReference>
<dbReference type="OMA" id="RSMKNFV"/>
<evidence type="ECO:0000256" key="2">
    <source>
        <dbReference type="ARBA" id="ARBA00022801"/>
    </source>
</evidence>
<feature type="chain" id="PRO_5010804580" evidence="4">
    <location>
        <begin position="27"/>
        <end position="379"/>
    </location>
</feature>
<protein>
    <submittedName>
        <fullName evidence="5">GDSL esterase/lipase</fullName>
    </submittedName>
</protein>
<dbReference type="InterPro" id="IPR051058">
    <property type="entry name" value="GDSL_Est/Lipase"/>
</dbReference>
<dbReference type="eggNOG" id="ENOG502R89E">
    <property type="taxonomic scope" value="Eukaryota"/>
</dbReference>
<dbReference type="GO" id="GO:0016788">
    <property type="term" value="F:hydrolase activity, acting on ester bonds"/>
    <property type="evidence" value="ECO:0007669"/>
    <property type="project" value="InterPro"/>
</dbReference>
<comment type="similarity">
    <text evidence="1">Belongs to the 'GDSL' lipolytic enzyme family.</text>
</comment>
<dbReference type="InterPro" id="IPR035669">
    <property type="entry name" value="SGNH_plant_lipase-like"/>
</dbReference>
<dbReference type="PANTHER" id="PTHR45648:SF133">
    <property type="entry name" value="GDSL ESTERASE_LIPASE"/>
    <property type="match status" value="1"/>
</dbReference>
<accession>A0A1D6GWL5</accession>
<evidence type="ECO:0000256" key="3">
    <source>
        <dbReference type="ARBA" id="ARBA00022963"/>
    </source>
</evidence>
<dbReference type="Proteomes" id="UP000007305">
    <property type="component" value="Chromosome 5"/>
</dbReference>
<dbReference type="STRING" id="4577.A0A1D6GWL5"/>
<evidence type="ECO:0000313" key="5">
    <source>
        <dbReference type="EMBL" id="AQK67260.1"/>
    </source>
</evidence>
<keyword evidence="8" id="KW-1267">Proteomics identification</keyword>
<keyword evidence="3" id="KW-0443">Lipid metabolism</keyword>
<dbReference type="PANTHER" id="PTHR45648">
    <property type="entry name" value="GDSL LIPASE/ACYLHYDROLASE FAMILY PROTEIN (AFU_ORTHOLOGUE AFUA_4G14700)"/>
    <property type="match status" value="1"/>
</dbReference>
<dbReference type="ExpressionAtlas" id="A0A1D6GWL5">
    <property type="expression patterns" value="baseline and differential"/>
</dbReference>
<dbReference type="SMR" id="A0A1D6GWL5"/>
<gene>
    <name evidence="5" type="ORF">ZEAMMB73_Zm00001d014819</name>
</gene>
<dbReference type="InterPro" id="IPR036514">
    <property type="entry name" value="SGNH_hydro_sf"/>
</dbReference>
<dbReference type="Pfam" id="PF00657">
    <property type="entry name" value="Lipase_GDSL"/>
    <property type="match status" value="1"/>
</dbReference>
<evidence type="ECO:0007829" key="8">
    <source>
        <dbReference type="PeptideAtlas" id="A0A1D6GWL5"/>
    </source>
</evidence>
<name>A0A1D6GWL5_MAIZE</name>
<proteinExistence type="evidence at protein level"/>
<dbReference type="AlphaFoldDB" id="A0A1D6GWL5"/>
<sequence>MAMEGRRRRRLVLWLVISAQTMLVAAAAGAKRQAPVMFVFGDSTLDVGNNNFLSGAAVPRANKPHYGVDFPGGHPTGRFSNGDNTADFVAKSMGLKSSPPPYLSLAPNGSSPLLAQTALTTGVSYASADAGVLDSTNEGKCIPLSTQVGYFNGTKAKMVAKKGAAAVSKLLADSVILMGIANNDLFVFAAAELLRGRSAAEQKSDAAAFLTDLLSNYSAAITDLHSIGARKFAIINVGLVGCVPVVRVLDADGGCAEGLNKLAEAFDVALGPLLAGLADKLPGLTYSLANSFRLTQDAFADPKASGYSDVASACCGSGRLLAEADCLPNSTVCSDHDSHVFWDRYHPAQRACNLTARAFYDGPAKYTTPINFMKLAQAS</sequence>
<keyword evidence="3" id="KW-0442">Lipid degradation</keyword>
<reference evidence="7" key="1">
    <citation type="journal article" date="2009" name="Science">
        <title>The B73 maize genome: complexity, diversity, and dynamics.</title>
        <authorList>
            <person name="Schnable P.S."/>
            <person name="Ware D."/>
            <person name="Fulton R.S."/>
            <person name="Stein J.C."/>
            <person name="Wei F."/>
            <person name="Pasternak S."/>
            <person name="Liang C."/>
            <person name="Zhang J."/>
            <person name="Fulton L."/>
            <person name="Graves T.A."/>
            <person name="Minx P."/>
            <person name="Reily A.D."/>
            <person name="Courtney L."/>
            <person name="Kruchowski S.S."/>
            <person name="Tomlinson C."/>
            <person name="Strong C."/>
            <person name="Delehaunty K."/>
            <person name="Fronick C."/>
            <person name="Courtney B."/>
            <person name="Rock S.M."/>
            <person name="Belter E."/>
            <person name="Du F."/>
            <person name="Kim K."/>
            <person name="Abbott R.M."/>
            <person name="Cotton M."/>
            <person name="Levy A."/>
            <person name="Marchetto P."/>
            <person name="Ochoa K."/>
            <person name="Jackson S.M."/>
            <person name="Gillam B."/>
            <person name="Chen W."/>
            <person name="Yan L."/>
            <person name="Higginbotham J."/>
            <person name="Cardenas M."/>
            <person name="Waligorski J."/>
            <person name="Applebaum E."/>
            <person name="Phelps L."/>
            <person name="Falcone J."/>
            <person name="Kanchi K."/>
            <person name="Thane T."/>
            <person name="Scimone A."/>
            <person name="Thane N."/>
            <person name="Henke J."/>
            <person name="Wang T."/>
            <person name="Ruppert J."/>
            <person name="Shah N."/>
            <person name="Rotter K."/>
            <person name="Hodges J."/>
            <person name="Ingenthron E."/>
            <person name="Cordes M."/>
            <person name="Kohlberg S."/>
            <person name="Sgro J."/>
            <person name="Delgado B."/>
            <person name="Mead K."/>
            <person name="Chinwalla A."/>
            <person name="Leonard S."/>
            <person name="Crouse K."/>
            <person name="Collura K."/>
            <person name="Kudrna D."/>
            <person name="Currie J."/>
            <person name="He R."/>
            <person name="Angelova A."/>
            <person name="Rajasekar S."/>
            <person name="Mueller T."/>
            <person name="Lomeli R."/>
            <person name="Scara G."/>
            <person name="Ko A."/>
            <person name="Delaney K."/>
            <person name="Wissotski M."/>
            <person name="Lopez G."/>
            <person name="Campos D."/>
            <person name="Braidotti M."/>
            <person name="Ashley E."/>
            <person name="Golser W."/>
            <person name="Kim H."/>
            <person name="Lee S."/>
            <person name="Lin J."/>
            <person name="Dujmic Z."/>
            <person name="Kim W."/>
            <person name="Talag J."/>
            <person name="Zuccolo A."/>
            <person name="Fan C."/>
            <person name="Sebastian A."/>
            <person name="Kramer M."/>
            <person name="Spiegel L."/>
            <person name="Nascimento L."/>
            <person name="Zutavern T."/>
            <person name="Miller B."/>
            <person name="Ambroise C."/>
            <person name="Muller S."/>
            <person name="Spooner W."/>
            <person name="Narechania A."/>
            <person name="Ren L."/>
            <person name="Wei S."/>
            <person name="Kumari S."/>
            <person name="Faga B."/>
            <person name="Levy M.J."/>
            <person name="McMahan L."/>
            <person name="Van Buren P."/>
            <person name="Vaughn M.W."/>
            <person name="Ying K."/>
            <person name="Yeh C.-T."/>
            <person name="Emrich S.J."/>
            <person name="Jia Y."/>
            <person name="Kalyanaraman A."/>
            <person name="Hsia A.-P."/>
            <person name="Barbazuk W.B."/>
            <person name="Baucom R.S."/>
            <person name="Brutnell T.P."/>
            <person name="Carpita N.C."/>
            <person name="Chaparro C."/>
            <person name="Chia J.-M."/>
            <person name="Deragon J.-M."/>
            <person name="Estill J.C."/>
            <person name="Fu Y."/>
            <person name="Jeddeloh J.A."/>
            <person name="Han Y."/>
            <person name="Lee H."/>
            <person name="Li P."/>
            <person name="Lisch D.R."/>
            <person name="Liu S."/>
            <person name="Liu Z."/>
            <person name="Nagel D.H."/>
            <person name="McCann M.C."/>
            <person name="SanMiguel P."/>
            <person name="Myers A.M."/>
            <person name="Nettleton D."/>
            <person name="Nguyen J."/>
            <person name="Penning B.W."/>
            <person name="Ponnala L."/>
            <person name="Schneider K.L."/>
            <person name="Schwartz D.C."/>
            <person name="Sharma A."/>
            <person name="Soderlund C."/>
            <person name="Springer N.M."/>
            <person name="Sun Q."/>
            <person name="Wang H."/>
            <person name="Waterman M."/>
            <person name="Westerman R."/>
            <person name="Wolfgruber T.K."/>
            <person name="Yang L."/>
            <person name="Yu Y."/>
            <person name="Zhang L."/>
            <person name="Zhou S."/>
            <person name="Zhu Q."/>
            <person name="Bennetzen J.L."/>
            <person name="Dawe R.K."/>
            <person name="Jiang J."/>
            <person name="Jiang N."/>
            <person name="Presting G.G."/>
            <person name="Wessler S.R."/>
            <person name="Aluru S."/>
            <person name="Martienssen R.A."/>
            <person name="Clifton S.W."/>
            <person name="McCombie W.R."/>
            <person name="Wing R.A."/>
            <person name="Wilson R.K."/>
        </authorList>
    </citation>
    <scope>NUCLEOTIDE SEQUENCE [LARGE SCALE GENOMIC DNA]</scope>
    <source>
        <strain evidence="7">cv. B73</strain>
    </source>
</reference>
<dbReference type="GO" id="GO:0016042">
    <property type="term" value="P:lipid catabolic process"/>
    <property type="evidence" value="ECO:0007669"/>
    <property type="project" value="UniProtKB-KW"/>
</dbReference>
<accession>A0A3L6EPR9</accession>
<evidence type="ECO:0000313" key="6">
    <source>
        <dbReference type="EnsemblPlants" id="Zm00001eb228360_P001"/>
    </source>
</evidence>